<dbReference type="GO" id="GO:0052381">
    <property type="term" value="F:tRNA dimethylallyltransferase activity"/>
    <property type="evidence" value="ECO:0007669"/>
    <property type="project" value="UniProtKB-EC"/>
</dbReference>
<evidence type="ECO:0000256" key="9">
    <source>
        <dbReference type="ARBA" id="ARBA00049563"/>
    </source>
</evidence>
<dbReference type="NCBIfam" id="TIGR00174">
    <property type="entry name" value="miaA"/>
    <property type="match status" value="1"/>
</dbReference>
<dbReference type="InterPro" id="IPR027417">
    <property type="entry name" value="P-loop_NTPase"/>
</dbReference>
<evidence type="ECO:0000313" key="15">
    <source>
        <dbReference type="Proteomes" id="UP001194714"/>
    </source>
</evidence>
<feature type="region of interest" description="Interaction with substrate tRNA" evidence="10">
    <location>
        <begin position="59"/>
        <end position="62"/>
    </location>
</feature>
<keyword evidence="8 10" id="KW-0460">Magnesium</keyword>
<evidence type="ECO:0000256" key="5">
    <source>
        <dbReference type="ARBA" id="ARBA00022694"/>
    </source>
</evidence>
<keyword evidence="5 10" id="KW-0819">tRNA processing</keyword>
<evidence type="ECO:0000256" key="13">
    <source>
        <dbReference type="RuleBase" id="RU003785"/>
    </source>
</evidence>
<comment type="caution">
    <text evidence="10">Lacks conserved residue(s) required for the propagation of feature annotation.</text>
</comment>
<comment type="similarity">
    <text evidence="3 10 13">Belongs to the IPP transferase family.</text>
</comment>
<evidence type="ECO:0000256" key="6">
    <source>
        <dbReference type="ARBA" id="ARBA00022741"/>
    </source>
</evidence>
<dbReference type="HAMAP" id="MF_00185">
    <property type="entry name" value="IPP_trans"/>
    <property type="match status" value="1"/>
</dbReference>
<dbReference type="InterPro" id="IPR039657">
    <property type="entry name" value="Dimethylallyltransferase"/>
</dbReference>
<dbReference type="InterPro" id="IPR018022">
    <property type="entry name" value="IPT"/>
</dbReference>
<name>A0ABS0AYH9_9BACT</name>
<protein>
    <recommendedName>
        <fullName evidence="10">tRNA dimethylallyltransferase</fullName>
        <ecNumber evidence="10">2.5.1.75</ecNumber>
    </recommendedName>
    <alternativeName>
        <fullName evidence="10">Dimethylallyl diphosphate:tRNA dimethylallyltransferase</fullName>
        <shortName evidence="10">DMAPP:tRNA dimethylallyltransferase</shortName>
        <shortName evidence="10">DMATase</shortName>
    </alternativeName>
    <alternativeName>
        <fullName evidence="10">Isopentenyl-diphosphate:tRNA isopentenyltransferase</fullName>
        <shortName evidence="10">IPP transferase</shortName>
        <shortName evidence="10">IPPT</shortName>
        <shortName evidence="10">IPTase</shortName>
    </alternativeName>
</protein>
<keyword evidence="6 10" id="KW-0547">Nucleotide-binding</keyword>
<evidence type="ECO:0000313" key="14">
    <source>
        <dbReference type="EMBL" id="MBF5059187.1"/>
    </source>
</evidence>
<comment type="function">
    <text evidence="2 10 12">Catalyzes the transfer of a dimethylallyl group onto the adenine at position 37 in tRNAs that read codons beginning with uridine, leading to the formation of N6-(dimethylallyl)adenosine (i(6)A).</text>
</comment>
<evidence type="ECO:0000256" key="4">
    <source>
        <dbReference type="ARBA" id="ARBA00022679"/>
    </source>
</evidence>
<dbReference type="EMBL" id="JAAEJV010000013">
    <property type="protein sequence ID" value="MBF5059187.1"/>
    <property type="molecule type" value="Genomic_DNA"/>
</dbReference>
<dbReference type="SUPFAM" id="SSF52540">
    <property type="entry name" value="P-loop containing nucleoside triphosphate hydrolases"/>
    <property type="match status" value="2"/>
</dbReference>
<feature type="binding site" evidence="10">
    <location>
        <begin position="34"/>
        <end position="41"/>
    </location>
    <ligand>
        <name>ATP</name>
        <dbReference type="ChEBI" id="CHEBI:30616"/>
    </ligand>
</feature>
<feature type="site" description="Interaction with substrate tRNA" evidence="10">
    <location>
        <position position="125"/>
    </location>
</feature>
<dbReference type="Proteomes" id="UP001194714">
    <property type="component" value="Unassembled WGS sequence"/>
</dbReference>
<evidence type="ECO:0000256" key="10">
    <source>
        <dbReference type="HAMAP-Rule" id="MF_00185"/>
    </source>
</evidence>
<evidence type="ECO:0000256" key="12">
    <source>
        <dbReference type="RuleBase" id="RU003784"/>
    </source>
</evidence>
<comment type="subunit">
    <text evidence="10">Monomer.</text>
</comment>
<keyword evidence="7 10" id="KW-0067">ATP-binding</keyword>
<gene>
    <name evidence="10" type="primary">miaA</name>
    <name evidence="14" type="ORF">NEPTK9_000695</name>
</gene>
<keyword evidence="4 10" id="KW-0808">Transferase</keyword>
<comment type="caution">
    <text evidence="14">The sequence shown here is derived from an EMBL/GenBank/DDBJ whole genome shotgun (WGS) entry which is preliminary data.</text>
</comment>
<keyword evidence="15" id="KW-1185">Reference proteome</keyword>
<dbReference type="Gene3D" id="3.40.50.300">
    <property type="entry name" value="P-loop containing nucleotide triphosphate hydrolases"/>
    <property type="match status" value="1"/>
</dbReference>
<proteinExistence type="inferred from homology"/>
<evidence type="ECO:0000256" key="7">
    <source>
        <dbReference type="ARBA" id="ARBA00022840"/>
    </source>
</evidence>
<dbReference type="PANTHER" id="PTHR11088:SF60">
    <property type="entry name" value="TRNA DIMETHYLALLYLTRANSFERASE"/>
    <property type="match status" value="1"/>
</dbReference>
<evidence type="ECO:0000256" key="8">
    <source>
        <dbReference type="ARBA" id="ARBA00022842"/>
    </source>
</evidence>
<evidence type="ECO:0000256" key="2">
    <source>
        <dbReference type="ARBA" id="ARBA00003213"/>
    </source>
</evidence>
<feature type="site" description="Interaction with substrate tRNA" evidence="10">
    <location>
        <position position="147"/>
    </location>
</feature>
<evidence type="ECO:0000256" key="11">
    <source>
        <dbReference type="RuleBase" id="RU003783"/>
    </source>
</evidence>
<dbReference type="RefSeq" id="WP_194847488.1">
    <property type="nucleotide sequence ID" value="NZ_JAAEJV010000013.1"/>
</dbReference>
<reference evidence="14 15" key="1">
    <citation type="submission" date="2020-01" db="EMBL/GenBank/DDBJ databases">
        <title>Draft genome sequence of Cand. Neptunochlamydia vexilliferae K9.</title>
        <authorList>
            <person name="Schulz F."/>
            <person name="Koestlbacher S."/>
            <person name="Wascher F."/>
            <person name="Pizzetti I."/>
            <person name="Horn M."/>
        </authorList>
    </citation>
    <scope>NUCLEOTIDE SEQUENCE [LARGE SCALE GENOMIC DNA]</scope>
    <source>
        <strain evidence="14 15">K9</strain>
    </source>
</reference>
<dbReference type="EC" id="2.5.1.75" evidence="10"/>
<evidence type="ECO:0000256" key="1">
    <source>
        <dbReference type="ARBA" id="ARBA00001946"/>
    </source>
</evidence>
<evidence type="ECO:0000256" key="3">
    <source>
        <dbReference type="ARBA" id="ARBA00005842"/>
    </source>
</evidence>
<organism evidence="14 15">
    <name type="scientific">Candidatus Neptunichlamydia vexilliferae</name>
    <dbReference type="NCBI Taxonomy" id="1651774"/>
    <lineage>
        <taxon>Bacteria</taxon>
        <taxon>Pseudomonadati</taxon>
        <taxon>Chlamydiota</taxon>
        <taxon>Chlamydiia</taxon>
        <taxon>Parachlamydiales</taxon>
        <taxon>Simkaniaceae</taxon>
        <taxon>Candidatus Neptunichlamydia</taxon>
    </lineage>
</organism>
<dbReference type="Gene3D" id="1.10.20.140">
    <property type="match status" value="1"/>
</dbReference>
<sequence length="337" mass="38729">MRGDLLDAQGQEPAPSRKKIDALAGTKRVIVLSGPTAAGKTRLSLELARILGGEIVSADSVQVYRGMDIGTAKATPEERMEVPHHLIDTHDLSESFNVVQFYEQATGACREILSRGHVPIVVGGTGFYLHALLYGPPQGPPASQEVRQKLEEDIEKFGTEAIYDKLCSLDPDYGATINHRDRHKIIRALEIITLTGKKVSEFPKGHVPSRPKEFDFRCWFIYFPKEILFSRIEMRCDEMMTQGFIEEVEALENEGLRENLSAAQAIGYRQCLEFLDSPRSDEDWEHFVWEFKKASRRYAKRQFTWFRREPLFRWVDLDVYGYQKALEMILQDYESRY</sequence>
<dbReference type="PANTHER" id="PTHR11088">
    <property type="entry name" value="TRNA DIMETHYLALLYLTRANSFERASE"/>
    <property type="match status" value="1"/>
</dbReference>
<comment type="catalytic activity">
    <reaction evidence="9 10 11">
        <text>adenosine(37) in tRNA + dimethylallyl diphosphate = N(6)-dimethylallyladenosine(37) in tRNA + diphosphate</text>
        <dbReference type="Rhea" id="RHEA:26482"/>
        <dbReference type="Rhea" id="RHEA-COMP:10162"/>
        <dbReference type="Rhea" id="RHEA-COMP:10375"/>
        <dbReference type="ChEBI" id="CHEBI:33019"/>
        <dbReference type="ChEBI" id="CHEBI:57623"/>
        <dbReference type="ChEBI" id="CHEBI:74411"/>
        <dbReference type="ChEBI" id="CHEBI:74415"/>
        <dbReference type="EC" id="2.5.1.75"/>
    </reaction>
</comment>
<accession>A0ABS0AYH9</accession>
<dbReference type="Pfam" id="PF01715">
    <property type="entry name" value="IPPT"/>
    <property type="match status" value="1"/>
</dbReference>
<feature type="binding site" evidence="10">
    <location>
        <begin position="36"/>
        <end position="41"/>
    </location>
    <ligand>
        <name>substrate</name>
    </ligand>
</feature>
<comment type="cofactor">
    <cofactor evidence="1 10">
        <name>Mg(2+)</name>
        <dbReference type="ChEBI" id="CHEBI:18420"/>
    </cofactor>
</comment>